<accession>A0A0D6PKI5</accession>
<dbReference type="InterPro" id="IPR046336">
    <property type="entry name" value="Lon_prtase_N_sf"/>
</dbReference>
<reference evidence="2 3" key="1">
    <citation type="submission" date="2012-11" db="EMBL/GenBank/DDBJ databases">
        <title>Whole genome sequence of Acidocella aminolytica 101 = DSM 11237.</title>
        <authorList>
            <person name="Azuma Y."/>
            <person name="Higashiura N."/>
            <person name="Hirakawa H."/>
            <person name="Matsushita K."/>
        </authorList>
    </citation>
    <scope>NUCLEOTIDE SEQUENCE [LARGE SCALE GENOMIC DNA]</scope>
    <source>
        <strain evidence="3">101 / DSM 11237</strain>
    </source>
</reference>
<dbReference type="PANTHER" id="PTHR46732:SF8">
    <property type="entry name" value="ATP-DEPENDENT PROTEASE LA (LON) DOMAIN PROTEIN"/>
    <property type="match status" value="1"/>
</dbReference>
<dbReference type="GO" id="GO:0008233">
    <property type="term" value="F:peptidase activity"/>
    <property type="evidence" value="ECO:0007669"/>
    <property type="project" value="UniProtKB-KW"/>
</dbReference>
<dbReference type="AlphaFoldDB" id="A0A0D6PKI5"/>
<dbReference type="RefSeq" id="WP_048880332.1">
    <property type="nucleotide sequence ID" value="NZ_BAPR01000142.1"/>
</dbReference>
<dbReference type="InterPro" id="IPR015947">
    <property type="entry name" value="PUA-like_sf"/>
</dbReference>
<evidence type="ECO:0000313" key="2">
    <source>
        <dbReference type="EMBL" id="GAN81956.1"/>
    </source>
</evidence>
<dbReference type="EMBL" id="BANC01000125">
    <property type="protein sequence ID" value="GAN81956.1"/>
    <property type="molecule type" value="Genomic_DNA"/>
</dbReference>
<dbReference type="Gene3D" id="2.30.130.40">
    <property type="entry name" value="LON domain-like"/>
    <property type="match status" value="1"/>
</dbReference>
<dbReference type="GO" id="GO:0006508">
    <property type="term" value="P:proteolysis"/>
    <property type="evidence" value="ECO:0007669"/>
    <property type="project" value="UniProtKB-KW"/>
</dbReference>
<dbReference type="SMART" id="SM00464">
    <property type="entry name" value="LON"/>
    <property type="match status" value="1"/>
</dbReference>
<evidence type="ECO:0000313" key="3">
    <source>
        <dbReference type="Proteomes" id="UP000032668"/>
    </source>
</evidence>
<dbReference type="SUPFAM" id="SSF88697">
    <property type="entry name" value="PUA domain-like"/>
    <property type="match status" value="1"/>
</dbReference>
<sequence length="224" mass="24391">MNAASLKLDALPEEFPIFPLAEALLLPGGRLPLNIFEPRYLALVEDALGQGRYFGMVQPDKRLPEGENGPGLYRTGCLGRINAFEETDDGRFLISLNGVIRFTIAEEVGMRHGYRRVRAGLAGFAADLSPVETAILPFPRQDLLDALHRYFAAAGVEANWEAIGEMDDVTLVTSLCMACPFSSEEKQALLEAWDISHRAEALRALLEIDAFDGGPGNGDTPKAS</sequence>
<dbReference type="Pfam" id="PF02190">
    <property type="entry name" value="LON_substr_bdg"/>
    <property type="match status" value="1"/>
</dbReference>
<dbReference type="PROSITE" id="PS51787">
    <property type="entry name" value="LON_N"/>
    <property type="match status" value="1"/>
</dbReference>
<feature type="domain" description="Lon N-terminal" evidence="1">
    <location>
        <begin position="15"/>
        <end position="210"/>
    </location>
</feature>
<dbReference type="PANTHER" id="PTHR46732">
    <property type="entry name" value="ATP-DEPENDENT PROTEASE LA (LON) DOMAIN PROTEIN"/>
    <property type="match status" value="1"/>
</dbReference>
<keyword evidence="2" id="KW-0378">Hydrolase</keyword>
<dbReference type="Proteomes" id="UP000032668">
    <property type="component" value="Unassembled WGS sequence"/>
</dbReference>
<keyword evidence="3" id="KW-1185">Reference proteome</keyword>
<protein>
    <submittedName>
        <fullName evidence="2">Lon-like ATP-dependent protease La</fullName>
    </submittedName>
</protein>
<dbReference type="STRING" id="1120923.SAMN02746095_01135"/>
<dbReference type="OrthoDB" id="9806457at2"/>
<gene>
    <name evidence="2" type="ORF">Aam_127_035</name>
</gene>
<evidence type="ECO:0000259" key="1">
    <source>
        <dbReference type="PROSITE" id="PS51787"/>
    </source>
</evidence>
<organism evidence="2 3">
    <name type="scientific">Acidocella aminolytica 101 = DSM 11237</name>
    <dbReference type="NCBI Taxonomy" id="1120923"/>
    <lineage>
        <taxon>Bacteria</taxon>
        <taxon>Pseudomonadati</taxon>
        <taxon>Pseudomonadota</taxon>
        <taxon>Alphaproteobacteria</taxon>
        <taxon>Acetobacterales</taxon>
        <taxon>Acidocellaceae</taxon>
        <taxon>Acidocella</taxon>
    </lineage>
</organism>
<dbReference type="InterPro" id="IPR003111">
    <property type="entry name" value="Lon_prtase_N"/>
</dbReference>
<name>A0A0D6PKI5_9PROT</name>
<proteinExistence type="predicted"/>
<comment type="caution">
    <text evidence="2">The sequence shown here is derived from an EMBL/GenBank/DDBJ whole genome shotgun (WGS) entry which is preliminary data.</text>
</comment>
<keyword evidence="2" id="KW-0645">Protease</keyword>